<proteinExistence type="predicted"/>
<dbReference type="Proteomes" id="UP000004810">
    <property type="component" value="Unassembled WGS sequence"/>
</dbReference>
<protein>
    <submittedName>
        <fullName evidence="1">Uncharacterized protein</fullName>
    </submittedName>
</protein>
<feature type="non-terminal residue" evidence="1">
    <location>
        <position position="1"/>
    </location>
</feature>
<gene>
    <name evidence="1" type="ORF">WUBG_07721</name>
</gene>
<reference evidence="2" key="1">
    <citation type="submission" date="2012-08" db="EMBL/GenBank/DDBJ databases">
        <title>The Genome Sequence of Wuchereria bancrofti.</title>
        <authorList>
            <person name="Nutman T.B."/>
            <person name="Fink D.L."/>
            <person name="Russ C."/>
            <person name="Young S."/>
            <person name="Zeng Q."/>
            <person name="Koehrsen M."/>
            <person name="Alvarado L."/>
            <person name="Berlin A."/>
            <person name="Chapman S.B."/>
            <person name="Chen Z."/>
            <person name="Freedman E."/>
            <person name="Gellesch M."/>
            <person name="Goldberg J."/>
            <person name="Griggs A."/>
            <person name="Gujja S."/>
            <person name="Heilman E.R."/>
            <person name="Heiman D."/>
            <person name="Hepburn T."/>
            <person name="Howarth C."/>
            <person name="Jen D."/>
            <person name="Larson L."/>
            <person name="Lewis B."/>
            <person name="Mehta T."/>
            <person name="Park D."/>
            <person name="Pearson M."/>
            <person name="Roberts A."/>
            <person name="Saif S."/>
            <person name="Shea T."/>
            <person name="Shenoy N."/>
            <person name="Sisk P."/>
            <person name="Stolte C."/>
            <person name="Sykes S."/>
            <person name="Walk T."/>
            <person name="White J."/>
            <person name="Yandava C."/>
            <person name="Haas B."/>
            <person name="Henn M.R."/>
            <person name="Nusbaum C."/>
            <person name="Birren B."/>
        </authorList>
    </citation>
    <scope>NUCLEOTIDE SEQUENCE [LARGE SCALE GENOMIC DNA]</scope>
    <source>
        <strain evidence="2">NA</strain>
    </source>
</reference>
<comment type="caution">
    <text evidence="1">The sequence shown here is derived from an EMBL/GenBank/DDBJ whole genome shotgun (WGS) entry which is preliminary data.</text>
</comment>
<dbReference type="AlphaFoldDB" id="J9EFX0"/>
<sequence length="131" mass="14560">IELEKLRNVDALASGTAANLPGKKKEELIKSGKFGAGITFCYNSGSSSAIRRQCFVLTGSILGYVRFKFRSFRDKDPKSLIALKGLKGCDVALQKWEGRRLYRVALMLELNVGRMEQTSFDSLVRSNDIGH</sequence>
<dbReference type="EMBL" id="ADBV01003709">
    <property type="protein sequence ID" value="EJW81371.1"/>
    <property type="molecule type" value="Genomic_DNA"/>
</dbReference>
<evidence type="ECO:0000313" key="2">
    <source>
        <dbReference type="Proteomes" id="UP000004810"/>
    </source>
</evidence>
<organism evidence="1 2">
    <name type="scientific">Wuchereria bancrofti</name>
    <dbReference type="NCBI Taxonomy" id="6293"/>
    <lineage>
        <taxon>Eukaryota</taxon>
        <taxon>Metazoa</taxon>
        <taxon>Ecdysozoa</taxon>
        <taxon>Nematoda</taxon>
        <taxon>Chromadorea</taxon>
        <taxon>Rhabditida</taxon>
        <taxon>Spirurina</taxon>
        <taxon>Spiruromorpha</taxon>
        <taxon>Filarioidea</taxon>
        <taxon>Onchocercidae</taxon>
        <taxon>Wuchereria</taxon>
    </lineage>
</organism>
<evidence type="ECO:0000313" key="1">
    <source>
        <dbReference type="EMBL" id="EJW81371.1"/>
    </source>
</evidence>
<accession>J9EFX0</accession>
<name>J9EFX0_WUCBA</name>